<sequence>MKTNTFRIDGSLSIQDAPAAVARLRQWIDEGGTSLDIAPVASSTGLPGQVALQILLAAEREIAARGAAPELSPTATAILAMSPPGGLPHPLDRSVS</sequence>
<protein>
    <recommendedName>
        <fullName evidence="3">STAS domain-containing protein</fullName>
    </recommendedName>
</protein>
<evidence type="ECO:0000313" key="1">
    <source>
        <dbReference type="EMBL" id="MFC0200296.1"/>
    </source>
</evidence>
<gene>
    <name evidence="1" type="ORF">ACFFIZ_08165</name>
</gene>
<evidence type="ECO:0008006" key="3">
    <source>
        <dbReference type="Google" id="ProtNLM"/>
    </source>
</evidence>
<reference evidence="1 2" key="1">
    <citation type="submission" date="2024-09" db="EMBL/GenBank/DDBJ databases">
        <authorList>
            <person name="Sun Q."/>
            <person name="Mori K."/>
        </authorList>
    </citation>
    <scope>NUCLEOTIDE SEQUENCE [LARGE SCALE GENOMIC DNA]</scope>
    <source>
        <strain evidence="1 2">CCM 7904</strain>
    </source>
</reference>
<dbReference type="RefSeq" id="WP_265507546.1">
    <property type="nucleotide sequence ID" value="NZ_JAOTBE010000035.1"/>
</dbReference>
<keyword evidence="2" id="KW-1185">Reference proteome</keyword>
<accession>A0ABV6CHR5</accession>
<dbReference type="EMBL" id="JBHLWQ010000067">
    <property type="protein sequence ID" value="MFC0200296.1"/>
    <property type="molecule type" value="Genomic_DNA"/>
</dbReference>
<proteinExistence type="predicted"/>
<comment type="caution">
    <text evidence="1">The sequence shown here is derived from an EMBL/GenBank/DDBJ whole genome shotgun (WGS) entry which is preliminary data.</text>
</comment>
<evidence type="ECO:0000313" key="2">
    <source>
        <dbReference type="Proteomes" id="UP001589795"/>
    </source>
</evidence>
<name>A0ABV6CHR5_9RHOB</name>
<dbReference type="Proteomes" id="UP001589795">
    <property type="component" value="Unassembled WGS sequence"/>
</dbReference>
<organism evidence="1 2">
    <name type="scientific">Paracoccus rhizosphaerae</name>
    <dbReference type="NCBI Taxonomy" id="1133347"/>
    <lineage>
        <taxon>Bacteria</taxon>
        <taxon>Pseudomonadati</taxon>
        <taxon>Pseudomonadota</taxon>
        <taxon>Alphaproteobacteria</taxon>
        <taxon>Rhodobacterales</taxon>
        <taxon>Paracoccaceae</taxon>
        <taxon>Paracoccus</taxon>
    </lineage>
</organism>